<dbReference type="PANTHER" id="PTHR46268:SF6">
    <property type="entry name" value="UNIVERSAL STRESS PROTEIN UP12"/>
    <property type="match status" value="1"/>
</dbReference>
<dbReference type="SUPFAM" id="SSF52402">
    <property type="entry name" value="Adenine nucleotide alpha hydrolases-like"/>
    <property type="match status" value="1"/>
</dbReference>
<accession>A0A5D4QPT3</accession>
<evidence type="ECO:0000313" key="4">
    <source>
        <dbReference type="Proteomes" id="UP000322139"/>
    </source>
</evidence>
<comment type="similarity">
    <text evidence="1">Belongs to the universal stress protein A family.</text>
</comment>
<dbReference type="CDD" id="cd00293">
    <property type="entry name" value="USP-like"/>
    <property type="match status" value="1"/>
</dbReference>
<evidence type="ECO:0000313" key="3">
    <source>
        <dbReference type="EMBL" id="TYS39974.1"/>
    </source>
</evidence>
<organism evidence="3 4">
    <name type="scientific">Bacillus infantis</name>
    <dbReference type="NCBI Taxonomy" id="324767"/>
    <lineage>
        <taxon>Bacteria</taxon>
        <taxon>Bacillati</taxon>
        <taxon>Bacillota</taxon>
        <taxon>Bacilli</taxon>
        <taxon>Bacillales</taxon>
        <taxon>Bacillaceae</taxon>
        <taxon>Bacillus</taxon>
    </lineage>
</organism>
<gene>
    <name evidence="3" type="ORF">FZD51_25585</name>
</gene>
<dbReference type="EMBL" id="VTER01000027">
    <property type="protein sequence ID" value="TYS39974.1"/>
    <property type="molecule type" value="Genomic_DNA"/>
</dbReference>
<feature type="domain" description="UspA" evidence="2">
    <location>
        <begin position="7"/>
        <end position="174"/>
    </location>
</feature>
<dbReference type="Gene3D" id="3.40.50.620">
    <property type="entry name" value="HUPs"/>
    <property type="match status" value="1"/>
</dbReference>
<proteinExistence type="inferred from homology"/>
<dbReference type="PRINTS" id="PR01438">
    <property type="entry name" value="UNVRSLSTRESS"/>
</dbReference>
<dbReference type="PANTHER" id="PTHR46268">
    <property type="entry name" value="STRESS RESPONSE PROTEIN NHAX"/>
    <property type="match status" value="1"/>
</dbReference>
<reference evidence="3 4" key="1">
    <citation type="submission" date="2019-08" db="EMBL/GenBank/DDBJ databases">
        <title>Bacillus genomes from the desert of Cuatro Cienegas, Coahuila.</title>
        <authorList>
            <person name="Olmedo-Alvarez G."/>
        </authorList>
    </citation>
    <scope>NUCLEOTIDE SEQUENCE [LARGE SCALE GENOMIC DNA]</scope>
    <source>
        <strain evidence="3 4">CH446_14T</strain>
    </source>
</reference>
<evidence type="ECO:0000259" key="2">
    <source>
        <dbReference type="Pfam" id="PF00582"/>
    </source>
</evidence>
<dbReference type="Pfam" id="PF00582">
    <property type="entry name" value="Usp"/>
    <property type="match status" value="1"/>
</dbReference>
<dbReference type="InterPro" id="IPR006016">
    <property type="entry name" value="UspA"/>
</dbReference>
<dbReference type="Proteomes" id="UP000322139">
    <property type="component" value="Unassembled WGS sequence"/>
</dbReference>
<sequence length="174" mass="18961">MMTMNQFNRIVVGYDDTEGSNKALQLAVQMAKGNPEAHVLVANVYDEKVENVMTDNEKRVEPVRTNGYMLEGIQIPPMSIRHDDPNPPTHAIISNSVDDAFYKAKQELEPHNIQAKYDSLDGSPAESICDYASAEGADLIIVGNSGKGGLKRMFLGSVSSNIAKQAPCPVLIAR</sequence>
<dbReference type="InterPro" id="IPR014729">
    <property type="entry name" value="Rossmann-like_a/b/a_fold"/>
</dbReference>
<comment type="caution">
    <text evidence="3">The sequence shown here is derived from an EMBL/GenBank/DDBJ whole genome shotgun (WGS) entry which is preliminary data.</text>
</comment>
<evidence type="ECO:0000256" key="1">
    <source>
        <dbReference type="ARBA" id="ARBA00008791"/>
    </source>
</evidence>
<name>A0A5D4QPT3_9BACI</name>
<dbReference type="AlphaFoldDB" id="A0A5D4QPT3"/>
<protein>
    <submittedName>
        <fullName evidence="3">Universal stress protein</fullName>
    </submittedName>
</protein>
<dbReference type="InterPro" id="IPR006015">
    <property type="entry name" value="Universal_stress_UspA"/>
</dbReference>